<dbReference type="InterPro" id="IPR015421">
    <property type="entry name" value="PyrdxlP-dep_Trfase_major"/>
</dbReference>
<dbReference type="InterPro" id="IPR004839">
    <property type="entry name" value="Aminotransferase_I/II_large"/>
</dbReference>
<dbReference type="SUPFAM" id="SSF46785">
    <property type="entry name" value="Winged helix' DNA-binding domain"/>
    <property type="match status" value="1"/>
</dbReference>
<dbReference type="EMBL" id="JBHTKB010000003">
    <property type="protein sequence ID" value="MFD0914494.1"/>
    <property type="molecule type" value="Genomic_DNA"/>
</dbReference>
<keyword evidence="4" id="KW-0238">DNA-binding</keyword>
<dbReference type="Proteomes" id="UP001597128">
    <property type="component" value="Unassembled WGS sequence"/>
</dbReference>
<feature type="domain" description="HTH gntR-type" evidence="6">
    <location>
        <begin position="17"/>
        <end position="85"/>
    </location>
</feature>
<dbReference type="Pfam" id="PF00155">
    <property type="entry name" value="Aminotran_1_2"/>
    <property type="match status" value="1"/>
</dbReference>
<dbReference type="SUPFAM" id="SSF53383">
    <property type="entry name" value="PLP-dependent transferases"/>
    <property type="match status" value="1"/>
</dbReference>
<keyword evidence="5" id="KW-0804">Transcription</keyword>
<accession>A0ABW3F9F3</accession>
<comment type="similarity">
    <text evidence="1">In the C-terminal section; belongs to the class-I pyridoxal-phosphate-dependent aminotransferase family.</text>
</comment>
<evidence type="ECO:0000313" key="7">
    <source>
        <dbReference type="EMBL" id="MFD0914494.1"/>
    </source>
</evidence>
<dbReference type="CDD" id="cd00609">
    <property type="entry name" value="AAT_like"/>
    <property type="match status" value="1"/>
</dbReference>
<proteinExistence type="inferred from homology"/>
<dbReference type="InterPro" id="IPR036390">
    <property type="entry name" value="WH_DNA-bd_sf"/>
</dbReference>
<keyword evidence="7" id="KW-0808">Transferase</keyword>
<protein>
    <submittedName>
        <fullName evidence="7">PLP-dependent aminotransferase family protein</fullName>
    </submittedName>
</protein>
<keyword evidence="3" id="KW-0805">Transcription regulation</keyword>
<comment type="caution">
    <text evidence="7">The sequence shown here is derived from an EMBL/GenBank/DDBJ whole genome shotgun (WGS) entry which is preliminary data.</text>
</comment>
<evidence type="ECO:0000256" key="1">
    <source>
        <dbReference type="ARBA" id="ARBA00005384"/>
    </source>
</evidence>
<dbReference type="Gene3D" id="1.10.10.10">
    <property type="entry name" value="Winged helix-like DNA-binding domain superfamily/Winged helix DNA-binding domain"/>
    <property type="match status" value="1"/>
</dbReference>
<evidence type="ECO:0000313" key="8">
    <source>
        <dbReference type="Proteomes" id="UP001597128"/>
    </source>
</evidence>
<sequence length="492" mass="54451">MLRSWSLKLTITDTSGLPVYLQIAQQIMEEIQRGRLAPSTAMPGTRELAEKLQVNRKTVILAYDELIAQGWLVSEQRRGSFVSANLPNFNAQPQAAKTGKQPANVVAATEHPLLSYQSPVDGVIDFNDGIPDARLIPFNILSRAFRHALIGSSKGKSLGYGDPRGTLALRQSIVTMLNMERGLSVAIDQICIARGSQMGIFLAARVLTRPGDNIVVEQLSYPAAKEAFRSCGANILTVGQDKHGIDVIALEKLCQQQPIRAIYVTPHHQFPTTVIMTAERRLKLLMLAEQYDFTIVEDDYDHEFHFSHHPVFPLASTNHGGRVIYVGSLSKVLAPGLRVGYLVATPELIDRCAKEVMLIDRQGNSITELAVAELMVSGEIKRHIRRTFKIYNERRNLLIALIKTELKEYVTFDAPDGGLAIWLRLKEGIDVEKVAAQAVMHKVRILPGTLFSESAHSVHAIRLGFGSLTTSELEKGVLALKTAFQQHRNDLG</sequence>
<dbReference type="SMART" id="SM00345">
    <property type="entry name" value="HTH_GNTR"/>
    <property type="match status" value="1"/>
</dbReference>
<name>A0ABW3F9F3_9PROT</name>
<dbReference type="Pfam" id="PF00392">
    <property type="entry name" value="GntR"/>
    <property type="match status" value="1"/>
</dbReference>
<dbReference type="InterPro" id="IPR015424">
    <property type="entry name" value="PyrdxlP-dep_Trfase"/>
</dbReference>
<gene>
    <name evidence="7" type="ORF">ACFQ1Z_13110</name>
</gene>
<dbReference type="InterPro" id="IPR036388">
    <property type="entry name" value="WH-like_DNA-bd_sf"/>
</dbReference>
<dbReference type="PANTHER" id="PTHR46577">
    <property type="entry name" value="HTH-TYPE TRANSCRIPTIONAL REGULATORY PROTEIN GABR"/>
    <property type="match status" value="1"/>
</dbReference>
<keyword evidence="8" id="KW-1185">Reference proteome</keyword>
<reference evidence="8" key="1">
    <citation type="journal article" date="2019" name="Int. J. Syst. Evol. Microbiol.">
        <title>The Global Catalogue of Microorganisms (GCM) 10K type strain sequencing project: providing services to taxonomists for standard genome sequencing and annotation.</title>
        <authorList>
            <consortium name="The Broad Institute Genomics Platform"/>
            <consortium name="The Broad Institute Genome Sequencing Center for Infectious Disease"/>
            <person name="Wu L."/>
            <person name="Ma J."/>
        </authorList>
    </citation>
    <scope>NUCLEOTIDE SEQUENCE [LARGE SCALE GENOMIC DNA]</scope>
    <source>
        <strain evidence="8">CCUG 58412</strain>
    </source>
</reference>
<keyword evidence="7" id="KW-0032">Aminotransferase</keyword>
<dbReference type="PANTHER" id="PTHR46577:SF1">
    <property type="entry name" value="HTH-TYPE TRANSCRIPTIONAL REGULATORY PROTEIN GABR"/>
    <property type="match status" value="1"/>
</dbReference>
<evidence type="ECO:0000256" key="2">
    <source>
        <dbReference type="ARBA" id="ARBA00022898"/>
    </source>
</evidence>
<dbReference type="PROSITE" id="PS50949">
    <property type="entry name" value="HTH_GNTR"/>
    <property type="match status" value="1"/>
</dbReference>
<evidence type="ECO:0000256" key="5">
    <source>
        <dbReference type="ARBA" id="ARBA00023163"/>
    </source>
</evidence>
<dbReference type="RefSeq" id="WP_379058369.1">
    <property type="nucleotide sequence ID" value="NZ_JBHTKB010000003.1"/>
</dbReference>
<dbReference type="Gene3D" id="3.40.640.10">
    <property type="entry name" value="Type I PLP-dependent aspartate aminotransferase-like (Major domain)"/>
    <property type="match status" value="1"/>
</dbReference>
<organism evidence="7 8">
    <name type="scientific">Methylophilus luteus</name>
    <dbReference type="NCBI Taxonomy" id="640108"/>
    <lineage>
        <taxon>Bacteria</taxon>
        <taxon>Pseudomonadati</taxon>
        <taxon>Pseudomonadota</taxon>
        <taxon>Betaproteobacteria</taxon>
        <taxon>Nitrosomonadales</taxon>
        <taxon>Methylophilaceae</taxon>
        <taxon>Methylophilus</taxon>
    </lineage>
</organism>
<dbReference type="InterPro" id="IPR000524">
    <property type="entry name" value="Tscrpt_reg_HTH_GntR"/>
</dbReference>
<evidence type="ECO:0000259" key="6">
    <source>
        <dbReference type="PROSITE" id="PS50949"/>
    </source>
</evidence>
<evidence type="ECO:0000256" key="3">
    <source>
        <dbReference type="ARBA" id="ARBA00023015"/>
    </source>
</evidence>
<dbReference type="GO" id="GO:0008483">
    <property type="term" value="F:transaminase activity"/>
    <property type="evidence" value="ECO:0007669"/>
    <property type="project" value="UniProtKB-KW"/>
</dbReference>
<dbReference type="InterPro" id="IPR051446">
    <property type="entry name" value="HTH_trans_reg/aminotransferase"/>
</dbReference>
<dbReference type="CDD" id="cd07377">
    <property type="entry name" value="WHTH_GntR"/>
    <property type="match status" value="1"/>
</dbReference>
<keyword evidence="2" id="KW-0663">Pyridoxal phosphate</keyword>
<evidence type="ECO:0000256" key="4">
    <source>
        <dbReference type="ARBA" id="ARBA00023125"/>
    </source>
</evidence>